<dbReference type="eggNOG" id="COG4103">
    <property type="taxonomic scope" value="Bacteria"/>
</dbReference>
<dbReference type="HOGENOM" id="CLU_1843322_0_0_10"/>
<dbReference type="RefSeq" id="WP_013996183.1">
    <property type="nucleotide sequence ID" value="NC_015846.1"/>
</dbReference>
<dbReference type="KEGG" id="ccm:Ccan_00660"/>
<organism evidence="1 2">
    <name type="scientific">Capnocytophaga canimorsus (strain 5)</name>
    <dbReference type="NCBI Taxonomy" id="860228"/>
    <lineage>
        <taxon>Bacteria</taxon>
        <taxon>Pseudomonadati</taxon>
        <taxon>Bacteroidota</taxon>
        <taxon>Flavobacteriia</taxon>
        <taxon>Flavobacteriales</taxon>
        <taxon>Flavobacteriaceae</taxon>
        <taxon>Capnocytophaga</taxon>
    </lineage>
</organism>
<reference evidence="1 2" key="1">
    <citation type="journal article" date="2011" name="J. Bacteriol.">
        <title>Complete genome sequence of the dog commensal and human pathogen Capnocytophaga canimorsus strain 5.</title>
        <authorList>
            <person name="Manfredi P."/>
            <person name="Pagni M."/>
            <person name="Cornelis G.R."/>
        </authorList>
    </citation>
    <scope>NUCLEOTIDE SEQUENCE [LARGE SCALE GENOMIC DNA]</scope>
    <source>
        <strain evidence="2">5</strain>
    </source>
</reference>
<dbReference type="Proteomes" id="UP000008895">
    <property type="component" value="Chromosome"/>
</dbReference>
<protein>
    <submittedName>
        <fullName evidence="1">Uncharacterized protein</fullName>
    </submittedName>
</protein>
<gene>
    <name evidence="1" type="ordered locus">Ccan_00660</name>
</gene>
<dbReference type="STRING" id="860228.Ccan_00660"/>
<evidence type="ECO:0000313" key="2">
    <source>
        <dbReference type="Proteomes" id="UP000008895"/>
    </source>
</evidence>
<name>F9YPU3_CAPCC</name>
<dbReference type="EMBL" id="CP002113">
    <property type="protein sequence ID" value="AEK22188.1"/>
    <property type="molecule type" value="Genomic_DNA"/>
</dbReference>
<evidence type="ECO:0000313" key="1">
    <source>
        <dbReference type="EMBL" id="AEK22188.1"/>
    </source>
</evidence>
<keyword evidence="2" id="KW-1185">Reference proteome</keyword>
<accession>F9YPU3</accession>
<sequence>MKTQVPVSFASNNHKRFENGVWTGKNNYGVNRGFLFEKVNDEVYKVSMHLLDGSMSNFWDYVQMAEKPMKMISQTENKIILRGFGYDLFGEPFSDYGVELNYINGELNNVTLNMFDRNVSINYFNE</sequence>
<dbReference type="AlphaFoldDB" id="F9YPU3"/>
<proteinExistence type="predicted"/>
<dbReference type="OrthoDB" id="9811837at2"/>